<dbReference type="AlphaFoldDB" id="A0A1G8XIF7"/>
<protein>
    <submittedName>
        <fullName evidence="1">Uncharacterized protein</fullName>
    </submittedName>
</protein>
<dbReference type="Proteomes" id="UP000326500">
    <property type="component" value="Unassembled WGS sequence"/>
</dbReference>
<dbReference type="STRING" id="2200.GCA_001571405_01173"/>
<keyword evidence="2" id="KW-1185">Reference proteome</keyword>
<evidence type="ECO:0000313" key="1">
    <source>
        <dbReference type="EMBL" id="SDJ89685.1"/>
    </source>
</evidence>
<sequence>MKIYVRERQKVGTGVKQPRFRVVAVIEEQGDEKHLKVEGTHFRKVELEQIAKDVGAEVVYLEEMPEEERGEMKAAEAA</sequence>
<reference evidence="1 2" key="1">
    <citation type="submission" date="2016-10" db="EMBL/GenBank/DDBJ databases">
        <authorList>
            <person name="Varghese N."/>
            <person name="Submissions S."/>
        </authorList>
    </citation>
    <scope>NUCLEOTIDE SEQUENCE [LARGE SCALE GENOMIC DNA]</scope>
    <source>
        <strain evidence="1 2">DSM 2373</strain>
    </source>
</reference>
<evidence type="ECO:0000313" key="2">
    <source>
        <dbReference type="Proteomes" id="UP000326500"/>
    </source>
</evidence>
<organism evidence="1 2">
    <name type="scientific">Methanoculleus thermophilus</name>
    <dbReference type="NCBI Taxonomy" id="2200"/>
    <lineage>
        <taxon>Archaea</taxon>
        <taxon>Methanobacteriati</taxon>
        <taxon>Methanobacteriota</taxon>
        <taxon>Stenosarchaea group</taxon>
        <taxon>Methanomicrobia</taxon>
        <taxon>Methanomicrobiales</taxon>
        <taxon>Methanomicrobiaceae</taxon>
        <taxon>Methanoculleus</taxon>
    </lineage>
</organism>
<name>A0A1G8XIF7_9EURY</name>
<gene>
    <name evidence="1" type="ORF">SAMN04488571_101427</name>
</gene>
<proteinExistence type="predicted"/>
<dbReference type="EMBL" id="FNFT01000001">
    <property type="protein sequence ID" value="SDJ89685.1"/>
    <property type="molecule type" value="Genomic_DNA"/>
</dbReference>
<dbReference type="RefSeq" id="WP_066956755.1">
    <property type="nucleotide sequence ID" value="NZ_BCNX01000006.1"/>
</dbReference>
<accession>A0A1G8XIF7</accession>
<dbReference type="OrthoDB" id="114287at2157"/>